<protein>
    <recommendedName>
        <fullName evidence="1">DUF7352 domain-containing protein</fullName>
    </recommendedName>
</protein>
<evidence type="ECO:0000313" key="2">
    <source>
        <dbReference type="EMBL" id="MFH7600597.1"/>
    </source>
</evidence>
<name>A0ABW7PSH3_9ACTN</name>
<comment type="caution">
    <text evidence="2">The sequence shown here is derived from an EMBL/GenBank/DDBJ whole genome shotgun (WGS) entry which is preliminary data.</text>
</comment>
<dbReference type="RefSeq" id="WP_395514140.1">
    <property type="nucleotide sequence ID" value="NZ_JBBDHD010000278.1"/>
</dbReference>
<dbReference type="Proteomes" id="UP001610631">
    <property type="component" value="Unassembled WGS sequence"/>
</dbReference>
<evidence type="ECO:0000259" key="1">
    <source>
        <dbReference type="Pfam" id="PF24043"/>
    </source>
</evidence>
<gene>
    <name evidence="2" type="ORF">WDV06_36700</name>
</gene>
<dbReference type="InterPro" id="IPR055776">
    <property type="entry name" value="DUF7352"/>
</dbReference>
<keyword evidence="3" id="KW-1185">Reference proteome</keyword>
<proteinExistence type="predicted"/>
<organism evidence="2 3">
    <name type="scientific">Streptomyces racemochromogenes</name>
    <dbReference type="NCBI Taxonomy" id="67353"/>
    <lineage>
        <taxon>Bacteria</taxon>
        <taxon>Bacillati</taxon>
        <taxon>Actinomycetota</taxon>
        <taxon>Actinomycetes</taxon>
        <taxon>Kitasatosporales</taxon>
        <taxon>Streptomycetaceae</taxon>
        <taxon>Streptomyces</taxon>
    </lineage>
</organism>
<feature type="domain" description="DUF7352" evidence="1">
    <location>
        <begin position="1"/>
        <end position="84"/>
    </location>
</feature>
<dbReference type="EMBL" id="JBBDHD010000278">
    <property type="protein sequence ID" value="MFH7600597.1"/>
    <property type="molecule type" value="Genomic_DNA"/>
</dbReference>
<accession>A0ABW7PSH3</accession>
<sequence>MKKHIHKFTLMVGQNTVRSEGRIHRVLHVAFQGDKLCLWAEVDTDDSAQLNHFHVVGTGFNVPNNVARHIGSVVEDPYVWHVYQM</sequence>
<evidence type="ECO:0000313" key="3">
    <source>
        <dbReference type="Proteomes" id="UP001610631"/>
    </source>
</evidence>
<dbReference type="Pfam" id="PF24043">
    <property type="entry name" value="DUF7352"/>
    <property type="match status" value="1"/>
</dbReference>
<reference evidence="2 3" key="1">
    <citation type="submission" date="2024-03" db="EMBL/GenBank/DDBJ databases">
        <title>Whole genome sequencing of Streptomyces racemochromogenes, to identify antimicrobial biosynthetic gene clusters.</title>
        <authorList>
            <person name="Suryawanshi P."/>
            <person name="Krishnaraj P.U."/>
            <person name="Arun Y.P."/>
            <person name="Suryawanshi M.P."/>
            <person name="Rakshit O."/>
        </authorList>
    </citation>
    <scope>NUCLEOTIDE SEQUENCE [LARGE SCALE GENOMIC DNA]</scope>
    <source>
        <strain evidence="2 3">AUDT626</strain>
    </source>
</reference>